<accession>A0ABW6WQ43</accession>
<feature type="signal peptide" evidence="1">
    <location>
        <begin position="1"/>
        <end position="24"/>
    </location>
</feature>
<dbReference type="Pfam" id="PF14200">
    <property type="entry name" value="RicinB_lectin_2"/>
    <property type="match status" value="1"/>
</dbReference>
<evidence type="ECO:0000259" key="2">
    <source>
        <dbReference type="Pfam" id="PF14200"/>
    </source>
</evidence>
<dbReference type="CDD" id="cd00161">
    <property type="entry name" value="beta-trefoil_Ricin-like"/>
    <property type="match status" value="1"/>
</dbReference>
<proteinExistence type="predicted"/>
<keyword evidence="4" id="KW-1185">Reference proteome</keyword>
<dbReference type="InterPro" id="IPR000772">
    <property type="entry name" value="Ricin_B_lectin"/>
</dbReference>
<dbReference type="EMBL" id="JBIAZU010000006">
    <property type="protein sequence ID" value="MFF5294585.1"/>
    <property type="molecule type" value="Genomic_DNA"/>
</dbReference>
<evidence type="ECO:0000256" key="1">
    <source>
        <dbReference type="SAM" id="SignalP"/>
    </source>
</evidence>
<dbReference type="RefSeq" id="WP_157297138.1">
    <property type="nucleotide sequence ID" value="NZ_JBIAZU010000006.1"/>
</dbReference>
<dbReference type="PROSITE" id="PS50231">
    <property type="entry name" value="RICIN_B_LECTIN"/>
    <property type="match status" value="1"/>
</dbReference>
<evidence type="ECO:0000313" key="3">
    <source>
        <dbReference type="EMBL" id="MFF5294585.1"/>
    </source>
</evidence>
<feature type="chain" id="PRO_5045301393" evidence="1">
    <location>
        <begin position="25"/>
        <end position="177"/>
    </location>
</feature>
<organism evidence="3 4">
    <name type="scientific">Paractinoplanes globisporus</name>
    <dbReference type="NCBI Taxonomy" id="113565"/>
    <lineage>
        <taxon>Bacteria</taxon>
        <taxon>Bacillati</taxon>
        <taxon>Actinomycetota</taxon>
        <taxon>Actinomycetes</taxon>
        <taxon>Micromonosporales</taxon>
        <taxon>Micromonosporaceae</taxon>
        <taxon>Paractinoplanes</taxon>
    </lineage>
</organism>
<sequence length="177" mass="18763">MATATLMALTTAVVVNSAPAPAHANPAPGWIWLENWTTGKVLQGRTTAKGAVVQQPAKVSGTPQGQQWLVVQRGTSPAGFPLVSFRNAGTSSQYALAISGGNPNNGGGAILWDYLSSHAEQEWELTSDLGVFPPAYTMRNYNSGKCLAIPAGNPANDTQAIQWTCNGLGDQIWVWRQ</sequence>
<evidence type="ECO:0000313" key="4">
    <source>
        <dbReference type="Proteomes" id="UP001602245"/>
    </source>
</evidence>
<dbReference type="SUPFAM" id="SSF50370">
    <property type="entry name" value="Ricin B-like lectins"/>
    <property type="match status" value="1"/>
</dbReference>
<keyword evidence="1" id="KW-0732">Signal</keyword>
<feature type="domain" description="Ricin B lectin" evidence="2">
    <location>
        <begin position="120"/>
        <end position="174"/>
    </location>
</feature>
<reference evidence="3 4" key="1">
    <citation type="submission" date="2024-10" db="EMBL/GenBank/DDBJ databases">
        <title>The Natural Products Discovery Center: Release of the First 8490 Sequenced Strains for Exploring Actinobacteria Biosynthetic Diversity.</title>
        <authorList>
            <person name="Kalkreuter E."/>
            <person name="Kautsar S.A."/>
            <person name="Yang D."/>
            <person name="Bader C.D."/>
            <person name="Teijaro C.N."/>
            <person name="Fluegel L."/>
            <person name="Davis C.M."/>
            <person name="Simpson J.R."/>
            <person name="Lauterbach L."/>
            <person name="Steele A.D."/>
            <person name="Gui C."/>
            <person name="Meng S."/>
            <person name="Li G."/>
            <person name="Viehrig K."/>
            <person name="Ye F."/>
            <person name="Su P."/>
            <person name="Kiefer A.F."/>
            <person name="Nichols A."/>
            <person name="Cepeda A.J."/>
            <person name="Yan W."/>
            <person name="Fan B."/>
            <person name="Jiang Y."/>
            <person name="Adhikari A."/>
            <person name="Zheng C.-J."/>
            <person name="Schuster L."/>
            <person name="Cowan T.M."/>
            <person name="Smanski M.J."/>
            <person name="Chevrette M.G."/>
            <person name="De Carvalho L.P.S."/>
            <person name="Shen B."/>
        </authorList>
    </citation>
    <scope>NUCLEOTIDE SEQUENCE [LARGE SCALE GENOMIC DNA]</scope>
    <source>
        <strain evidence="3 4">NPDC000087</strain>
    </source>
</reference>
<gene>
    <name evidence="3" type="ORF">ACFY35_34530</name>
</gene>
<comment type="caution">
    <text evidence="3">The sequence shown here is derived from an EMBL/GenBank/DDBJ whole genome shotgun (WGS) entry which is preliminary data.</text>
</comment>
<protein>
    <submittedName>
        <fullName evidence="3">RICIN domain-containing protein</fullName>
    </submittedName>
</protein>
<dbReference type="InterPro" id="IPR035992">
    <property type="entry name" value="Ricin_B-like_lectins"/>
</dbReference>
<name>A0ABW6WQ43_9ACTN</name>
<dbReference type="Proteomes" id="UP001602245">
    <property type="component" value="Unassembled WGS sequence"/>
</dbReference>
<dbReference type="Gene3D" id="2.80.10.50">
    <property type="match status" value="2"/>
</dbReference>